<accession>A0A804PX30</accession>
<protein>
    <recommendedName>
        <fullName evidence="4">Phox (PX) domain-containing protein</fullName>
    </recommendedName>
</protein>
<dbReference type="Gramene" id="Zm00001eb275380_T005">
    <property type="protein sequence ID" value="Zm00001eb275380_P005"/>
    <property type="gene ID" value="Zm00001eb275380"/>
</dbReference>
<feature type="region of interest" description="Disordered" evidence="1">
    <location>
        <begin position="238"/>
        <end position="258"/>
    </location>
</feature>
<keyword evidence="3" id="KW-1185">Reference proteome</keyword>
<dbReference type="EnsemblPlants" id="Zm00001eb275380_T005">
    <property type="protein sequence ID" value="Zm00001eb275380_P005"/>
    <property type="gene ID" value="Zm00001eb275380"/>
</dbReference>
<feature type="region of interest" description="Disordered" evidence="1">
    <location>
        <begin position="32"/>
        <end position="86"/>
    </location>
</feature>
<dbReference type="Proteomes" id="UP000007305">
    <property type="component" value="Chromosome 6"/>
</dbReference>
<reference evidence="2" key="3">
    <citation type="submission" date="2021-05" db="UniProtKB">
        <authorList>
            <consortium name="EnsemblPlants"/>
        </authorList>
    </citation>
    <scope>IDENTIFICATION</scope>
    <source>
        <strain evidence="2">cv. B73</strain>
    </source>
</reference>
<organism evidence="2 3">
    <name type="scientific">Zea mays</name>
    <name type="common">Maize</name>
    <dbReference type="NCBI Taxonomy" id="4577"/>
    <lineage>
        <taxon>Eukaryota</taxon>
        <taxon>Viridiplantae</taxon>
        <taxon>Streptophyta</taxon>
        <taxon>Embryophyta</taxon>
        <taxon>Tracheophyta</taxon>
        <taxon>Spermatophyta</taxon>
        <taxon>Magnoliopsida</taxon>
        <taxon>Liliopsida</taxon>
        <taxon>Poales</taxon>
        <taxon>Poaceae</taxon>
        <taxon>PACMAD clade</taxon>
        <taxon>Panicoideae</taxon>
        <taxon>Andropogonodae</taxon>
        <taxon>Andropogoneae</taxon>
        <taxon>Tripsacinae</taxon>
        <taxon>Zea</taxon>
    </lineage>
</organism>
<feature type="compositionally biased region" description="Basic and acidic residues" evidence="1">
    <location>
        <begin position="67"/>
        <end position="84"/>
    </location>
</feature>
<sequence>MQKLLSDIDLSRSAPVAAFFELEAAARSYFQERNGRPSESDRSNWKGNLVLEHDGRNGSAASYRGVVSDEDRVSNPGHARKDSAESIGSDLSSLRGIELSIPGVSSSLWDGAVVDGHISQTEHLTGLDMHLLYDMDAQVILPNDQKQKLTRLLITMQQRIGAAKTDMEDLIARLNQEAAVKEYLTTKVKDLEVELEAAKQKGRETLQQAILTERERITQMQWDMDELRRKYSEMESNLKAEQNEKTRAESEKTTASDKNETLLEELEIKRKEVETLKHHLVEAEAKSKADKKVLVKEVKSLRNSQTEMKKVLNQYLEQKTGLEV</sequence>
<dbReference type="GO" id="GO:0015031">
    <property type="term" value="P:protein transport"/>
    <property type="evidence" value="ECO:0007669"/>
    <property type="project" value="InterPro"/>
</dbReference>
<name>A0A804PX30_MAIZE</name>
<dbReference type="PANTHER" id="PTHR46856:SF1">
    <property type="entry name" value="PX DOMAIN-CONTAINING PROTEIN EREL1-RELATED"/>
    <property type="match status" value="1"/>
</dbReference>
<reference evidence="2" key="2">
    <citation type="submission" date="2019-07" db="EMBL/GenBank/DDBJ databases">
        <authorList>
            <person name="Seetharam A."/>
            <person name="Woodhouse M."/>
            <person name="Cannon E."/>
        </authorList>
    </citation>
    <scope>NUCLEOTIDE SEQUENCE [LARGE SCALE GENOMIC DNA]</scope>
    <source>
        <strain evidence="2">cv. B73</strain>
    </source>
</reference>
<evidence type="ECO:0000313" key="2">
    <source>
        <dbReference type="EnsemblPlants" id="Zm00001eb275380_P005"/>
    </source>
</evidence>
<evidence type="ECO:0000256" key="1">
    <source>
        <dbReference type="SAM" id="MobiDB-lite"/>
    </source>
</evidence>
<proteinExistence type="predicted"/>
<dbReference type="PANTHER" id="PTHR46856">
    <property type="entry name" value="PX DOMAIN-CONTAINING PROTEIN EREL1-RELATED"/>
    <property type="match status" value="1"/>
</dbReference>
<reference evidence="3" key="1">
    <citation type="journal article" date="2009" name="Science">
        <title>The B73 maize genome: complexity, diversity, and dynamics.</title>
        <authorList>
            <person name="Schnable P.S."/>
            <person name="Ware D."/>
            <person name="Fulton R.S."/>
            <person name="Stein J.C."/>
            <person name="Wei F."/>
            <person name="Pasternak S."/>
            <person name="Liang C."/>
            <person name="Zhang J."/>
            <person name="Fulton L."/>
            <person name="Graves T.A."/>
            <person name="Minx P."/>
            <person name="Reily A.D."/>
            <person name="Courtney L."/>
            <person name="Kruchowski S.S."/>
            <person name="Tomlinson C."/>
            <person name="Strong C."/>
            <person name="Delehaunty K."/>
            <person name="Fronick C."/>
            <person name="Courtney B."/>
            <person name="Rock S.M."/>
            <person name="Belter E."/>
            <person name="Du F."/>
            <person name="Kim K."/>
            <person name="Abbott R.M."/>
            <person name="Cotton M."/>
            <person name="Levy A."/>
            <person name="Marchetto P."/>
            <person name="Ochoa K."/>
            <person name="Jackson S.M."/>
            <person name="Gillam B."/>
            <person name="Chen W."/>
            <person name="Yan L."/>
            <person name="Higginbotham J."/>
            <person name="Cardenas M."/>
            <person name="Waligorski J."/>
            <person name="Applebaum E."/>
            <person name="Phelps L."/>
            <person name="Falcone J."/>
            <person name="Kanchi K."/>
            <person name="Thane T."/>
            <person name="Scimone A."/>
            <person name="Thane N."/>
            <person name="Henke J."/>
            <person name="Wang T."/>
            <person name="Ruppert J."/>
            <person name="Shah N."/>
            <person name="Rotter K."/>
            <person name="Hodges J."/>
            <person name="Ingenthron E."/>
            <person name="Cordes M."/>
            <person name="Kohlberg S."/>
            <person name="Sgro J."/>
            <person name="Delgado B."/>
            <person name="Mead K."/>
            <person name="Chinwalla A."/>
            <person name="Leonard S."/>
            <person name="Crouse K."/>
            <person name="Collura K."/>
            <person name="Kudrna D."/>
            <person name="Currie J."/>
            <person name="He R."/>
            <person name="Angelova A."/>
            <person name="Rajasekar S."/>
            <person name="Mueller T."/>
            <person name="Lomeli R."/>
            <person name="Scara G."/>
            <person name="Ko A."/>
            <person name="Delaney K."/>
            <person name="Wissotski M."/>
            <person name="Lopez G."/>
            <person name="Campos D."/>
            <person name="Braidotti M."/>
            <person name="Ashley E."/>
            <person name="Golser W."/>
            <person name="Kim H."/>
            <person name="Lee S."/>
            <person name="Lin J."/>
            <person name="Dujmic Z."/>
            <person name="Kim W."/>
            <person name="Talag J."/>
            <person name="Zuccolo A."/>
            <person name="Fan C."/>
            <person name="Sebastian A."/>
            <person name="Kramer M."/>
            <person name="Spiegel L."/>
            <person name="Nascimento L."/>
            <person name="Zutavern T."/>
            <person name="Miller B."/>
            <person name="Ambroise C."/>
            <person name="Muller S."/>
            <person name="Spooner W."/>
            <person name="Narechania A."/>
            <person name="Ren L."/>
            <person name="Wei S."/>
            <person name="Kumari S."/>
            <person name="Faga B."/>
            <person name="Levy M.J."/>
            <person name="McMahan L."/>
            <person name="Van Buren P."/>
            <person name="Vaughn M.W."/>
            <person name="Ying K."/>
            <person name="Yeh C.-T."/>
            <person name="Emrich S.J."/>
            <person name="Jia Y."/>
            <person name="Kalyanaraman A."/>
            <person name="Hsia A.-P."/>
            <person name="Barbazuk W.B."/>
            <person name="Baucom R.S."/>
            <person name="Brutnell T.P."/>
            <person name="Carpita N.C."/>
            <person name="Chaparro C."/>
            <person name="Chia J.-M."/>
            <person name="Deragon J.-M."/>
            <person name="Estill J.C."/>
            <person name="Fu Y."/>
            <person name="Jeddeloh J.A."/>
            <person name="Han Y."/>
            <person name="Lee H."/>
            <person name="Li P."/>
            <person name="Lisch D.R."/>
            <person name="Liu S."/>
            <person name="Liu Z."/>
            <person name="Nagel D.H."/>
            <person name="McCann M.C."/>
            <person name="SanMiguel P."/>
            <person name="Myers A.M."/>
            <person name="Nettleton D."/>
            <person name="Nguyen J."/>
            <person name="Penning B.W."/>
            <person name="Ponnala L."/>
            <person name="Schneider K.L."/>
            <person name="Schwartz D.C."/>
            <person name="Sharma A."/>
            <person name="Soderlund C."/>
            <person name="Springer N.M."/>
            <person name="Sun Q."/>
            <person name="Wang H."/>
            <person name="Waterman M."/>
            <person name="Westerman R."/>
            <person name="Wolfgruber T.K."/>
            <person name="Yang L."/>
            <person name="Yu Y."/>
            <person name="Zhang L."/>
            <person name="Zhou S."/>
            <person name="Zhu Q."/>
            <person name="Bennetzen J.L."/>
            <person name="Dawe R.K."/>
            <person name="Jiang J."/>
            <person name="Jiang N."/>
            <person name="Presting G.G."/>
            <person name="Wessler S.R."/>
            <person name="Aluru S."/>
            <person name="Martienssen R.A."/>
            <person name="Clifton S.W."/>
            <person name="McCombie W.R."/>
            <person name="Wing R.A."/>
            <person name="Wilson R.K."/>
        </authorList>
    </citation>
    <scope>NUCLEOTIDE SEQUENCE [LARGE SCALE GENOMIC DNA]</scope>
    <source>
        <strain evidence="3">cv. B73</strain>
    </source>
</reference>
<evidence type="ECO:0000313" key="3">
    <source>
        <dbReference type="Proteomes" id="UP000007305"/>
    </source>
</evidence>
<dbReference type="AlphaFoldDB" id="A0A804PX30"/>
<feature type="compositionally biased region" description="Basic and acidic residues" evidence="1">
    <location>
        <begin position="33"/>
        <end position="44"/>
    </location>
</feature>
<dbReference type="InterPro" id="IPR044588">
    <property type="entry name" value="EREX-like"/>
</dbReference>
<evidence type="ECO:0008006" key="4">
    <source>
        <dbReference type="Google" id="ProtNLM"/>
    </source>
</evidence>